<evidence type="ECO:0000313" key="2">
    <source>
        <dbReference type="Proteomes" id="UP000277007"/>
    </source>
</evidence>
<sequence length="89" mass="9376">MTIRIPTPLRGFVGGRDQVEVPGATVREALTALTAGQAAFQDRLFTAEGDLRRFVNVYLGRDDVRRLGGLDTSLSAGATLTVMVALAGG</sequence>
<dbReference type="InterPro" id="IPR052045">
    <property type="entry name" value="Sulfur_Carrier/Prot_Modifier"/>
</dbReference>
<dbReference type="EMBL" id="RXMA01000028">
    <property type="protein sequence ID" value="RTR16071.1"/>
    <property type="molecule type" value="Genomic_DNA"/>
</dbReference>
<accession>A0A3S0IC69</accession>
<dbReference type="SUPFAM" id="SSF54285">
    <property type="entry name" value="MoaD/ThiS"/>
    <property type="match status" value="1"/>
</dbReference>
<comment type="caution">
    <text evidence="1">The sequence shown here is derived from an EMBL/GenBank/DDBJ whole genome shotgun (WGS) entry which is preliminary data.</text>
</comment>
<dbReference type="Gene3D" id="3.10.20.30">
    <property type="match status" value="1"/>
</dbReference>
<dbReference type="Proteomes" id="UP000277007">
    <property type="component" value="Unassembled WGS sequence"/>
</dbReference>
<dbReference type="InterPro" id="IPR016155">
    <property type="entry name" value="Mopterin_synth/thiamin_S_b"/>
</dbReference>
<proteinExistence type="predicted"/>
<dbReference type="AlphaFoldDB" id="A0A3S0IC69"/>
<organism evidence="1 2">
    <name type="scientific">Azospirillum griseum</name>
    <dbReference type="NCBI Taxonomy" id="2496639"/>
    <lineage>
        <taxon>Bacteria</taxon>
        <taxon>Pseudomonadati</taxon>
        <taxon>Pseudomonadota</taxon>
        <taxon>Alphaproteobacteria</taxon>
        <taxon>Rhodospirillales</taxon>
        <taxon>Azospirillaceae</taxon>
        <taxon>Azospirillum</taxon>
    </lineage>
</organism>
<dbReference type="PANTHER" id="PTHR38031:SF1">
    <property type="entry name" value="SULFUR CARRIER PROTEIN CYSO"/>
    <property type="match status" value="1"/>
</dbReference>
<dbReference type="InterPro" id="IPR012675">
    <property type="entry name" value="Beta-grasp_dom_sf"/>
</dbReference>
<protein>
    <submittedName>
        <fullName evidence="1">MoaD/ThiS family protein</fullName>
    </submittedName>
</protein>
<gene>
    <name evidence="1" type="ORF">EJ903_21895</name>
</gene>
<reference evidence="1 2" key="1">
    <citation type="submission" date="2018-12" db="EMBL/GenBank/DDBJ databases">
        <authorList>
            <person name="Yang Y."/>
        </authorList>
    </citation>
    <scope>NUCLEOTIDE SEQUENCE [LARGE SCALE GENOMIC DNA]</scope>
    <source>
        <strain evidence="1 2">L-25-5w-1</strain>
    </source>
</reference>
<name>A0A3S0IC69_9PROT</name>
<dbReference type="PANTHER" id="PTHR38031">
    <property type="entry name" value="SULFUR CARRIER PROTEIN SLR0821-RELATED"/>
    <property type="match status" value="1"/>
</dbReference>
<dbReference type="OrthoDB" id="9156098at2"/>
<dbReference type="InterPro" id="IPR003749">
    <property type="entry name" value="ThiS/MoaD-like"/>
</dbReference>
<keyword evidence="2" id="KW-1185">Reference proteome</keyword>
<evidence type="ECO:0000313" key="1">
    <source>
        <dbReference type="EMBL" id="RTR16071.1"/>
    </source>
</evidence>
<dbReference type="Pfam" id="PF02597">
    <property type="entry name" value="ThiS"/>
    <property type="match status" value="1"/>
</dbReference>